<feature type="transmembrane region" description="Helical" evidence="18">
    <location>
        <begin position="12"/>
        <end position="31"/>
    </location>
</feature>
<comment type="function">
    <text evidence="15">May play the central regulatory role in sporulation. It may be an element of the effector pathway responsible for the activation of sporulation genes in response to nutritional stress. Spo0A may act in concert with spo0H (a sigma factor) to control the expression of some genes that are critical to the sporulation process.</text>
</comment>
<dbReference type="Pfam" id="PF00512">
    <property type="entry name" value="HisKA"/>
    <property type="match status" value="1"/>
</dbReference>
<evidence type="ECO:0000256" key="18">
    <source>
        <dbReference type="SAM" id="Phobius"/>
    </source>
</evidence>
<keyword evidence="10" id="KW-0418">Kinase</keyword>
<dbReference type="Pfam" id="PF00072">
    <property type="entry name" value="Response_reg"/>
    <property type="match status" value="1"/>
</dbReference>
<dbReference type="GO" id="GO:0000155">
    <property type="term" value="F:phosphorelay sensor kinase activity"/>
    <property type="evidence" value="ECO:0007669"/>
    <property type="project" value="InterPro"/>
</dbReference>
<name>A0A1M6JZ38_9FIRM</name>
<feature type="transmembrane region" description="Helical" evidence="18">
    <location>
        <begin position="229"/>
        <end position="255"/>
    </location>
</feature>
<evidence type="ECO:0000256" key="15">
    <source>
        <dbReference type="ARBA" id="ARBA00024867"/>
    </source>
</evidence>
<dbReference type="RefSeq" id="WP_073105441.1">
    <property type="nucleotide sequence ID" value="NZ_FQZY01000010.1"/>
</dbReference>
<keyword evidence="12 18" id="KW-1133">Transmembrane helix</keyword>
<proteinExistence type="inferred from homology"/>
<comment type="similarity">
    <text evidence="3">In the N-terminal section; belongs to the phytochrome family.</text>
</comment>
<keyword evidence="10" id="KW-0808">Transferase</keyword>
<feature type="modified residue" description="4-aspartylphosphate" evidence="17">
    <location>
        <position position="640"/>
    </location>
</feature>
<reference evidence="21 22" key="1">
    <citation type="submission" date="2016-11" db="EMBL/GenBank/DDBJ databases">
        <authorList>
            <person name="Jaros S."/>
            <person name="Januszkiewicz K."/>
            <person name="Wedrychowicz H."/>
        </authorList>
    </citation>
    <scope>NUCLEOTIDE SEQUENCE [LARGE SCALE GENOMIC DNA]</scope>
    <source>
        <strain evidence="21 22">DSM 15480</strain>
    </source>
</reference>
<dbReference type="SUPFAM" id="SSF55874">
    <property type="entry name" value="ATPase domain of HSP90 chaperone/DNA topoisomerase II/histidine kinase"/>
    <property type="match status" value="1"/>
</dbReference>
<dbReference type="SUPFAM" id="SSF47226">
    <property type="entry name" value="Histidine-containing phosphotransfer domain, HPT domain"/>
    <property type="match status" value="1"/>
</dbReference>
<evidence type="ECO:0000256" key="9">
    <source>
        <dbReference type="ARBA" id="ARBA00022741"/>
    </source>
</evidence>
<dbReference type="CDD" id="cd00082">
    <property type="entry name" value="HisKA"/>
    <property type="match status" value="1"/>
</dbReference>
<dbReference type="InterPro" id="IPR011006">
    <property type="entry name" value="CheY-like_superfamily"/>
</dbReference>
<dbReference type="SMART" id="SM00448">
    <property type="entry name" value="REC"/>
    <property type="match status" value="1"/>
</dbReference>
<dbReference type="AlphaFoldDB" id="A0A1M6JZ38"/>
<evidence type="ECO:0000256" key="1">
    <source>
        <dbReference type="ARBA" id="ARBA00000085"/>
    </source>
</evidence>
<evidence type="ECO:0000256" key="3">
    <source>
        <dbReference type="ARBA" id="ARBA00006402"/>
    </source>
</evidence>
<feature type="domain" description="Response regulatory" evidence="20">
    <location>
        <begin position="590"/>
        <end position="707"/>
    </location>
</feature>
<keyword evidence="22" id="KW-1185">Reference proteome</keyword>
<keyword evidence="6" id="KW-1003">Cell membrane</keyword>
<dbReference type="PANTHER" id="PTHR45339">
    <property type="entry name" value="HYBRID SIGNAL TRANSDUCTION HISTIDINE KINASE J"/>
    <property type="match status" value="1"/>
</dbReference>
<evidence type="ECO:0000256" key="17">
    <source>
        <dbReference type="PROSITE-ProRule" id="PRU00169"/>
    </source>
</evidence>
<dbReference type="EMBL" id="FQZY01000010">
    <property type="protein sequence ID" value="SHJ51973.1"/>
    <property type="molecule type" value="Genomic_DNA"/>
</dbReference>
<evidence type="ECO:0000259" key="20">
    <source>
        <dbReference type="PROSITE" id="PS50110"/>
    </source>
</evidence>
<dbReference type="EC" id="2.7.13.3" evidence="4"/>
<dbReference type="SUPFAM" id="SSF47384">
    <property type="entry name" value="Homodimeric domain of signal transducing histidine kinase"/>
    <property type="match status" value="1"/>
</dbReference>
<dbReference type="SUPFAM" id="SSF52172">
    <property type="entry name" value="CheY-like"/>
    <property type="match status" value="1"/>
</dbReference>
<gene>
    <name evidence="21" type="ORF">SAMN02745243_00787</name>
</gene>
<dbReference type="Gene3D" id="3.30.565.10">
    <property type="entry name" value="Histidine kinase-like ATPase, C-terminal domain"/>
    <property type="match status" value="1"/>
</dbReference>
<keyword evidence="7 17" id="KW-0597">Phosphoprotein</keyword>
<evidence type="ECO:0000256" key="13">
    <source>
        <dbReference type="ARBA" id="ARBA00023012"/>
    </source>
</evidence>
<dbReference type="InterPro" id="IPR005467">
    <property type="entry name" value="His_kinase_dom"/>
</dbReference>
<keyword evidence="8 18" id="KW-0812">Transmembrane</keyword>
<dbReference type="CDD" id="cd17546">
    <property type="entry name" value="REC_hyHK_CKI1_RcsC-like"/>
    <property type="match status" value="1"/>
</dbReference>
<dbReference type="InterPro" id="IPR003594">
    <property type="entry name" value="HATPase_dom"/>
</dbReference>
<comment type="subcellular location">
    <subcellularLocation>
        <location evidence="2">Cell membrane</location>
        <topology evidence="2">Multi-pass membrane protein</topology>
    </subcellularLocation>
</comment>
<keyword evidence="9" id="KW-0547">Nucleotide-binding</keyword>
<protein>
    <recommendedName>
        <fullName evidence="16">Circadian input-output histidine kinase CikA</fullName>
        <ecNumber evidence="4">2.7.13.3</ecNumber>
    </recommendedName>
    <alternativeName>
        <fullName evidence="5">Stage 0 sporulation protein A homolog</fullName>
    </alternativeName>
</protein>
<evidence type="ECO:0000313" key="21">
    <source>
        <dbReference type="EMBL" id="SHJ51973.1"/>
    </source>
</evidence>
<accession>A0A1M6JZ38</accession>
<evidence type="ECO:0000256" key="6">
    <source>
        <dbReference type="ARBA" id="ARBA00022475"/>
    </source>
</evidence>
<evidence type="ECO:0000256" key="11">
    <source>
        <dbReference type="ARBA" id="ARBA00022840"/>
    </source>
</evidence>
<dbReference type="PROSITE" id="PS50110">
    <property type="entry name" value="RESPONSE_REGULATORY"/>
    <property type="match status" value="1"/>
</dbReference>
<dbReference type="InterPro" id="IPR003661">
    <property type="entry name" value="HisK_dim/P_dom"/>
</dbReference>
<dbReference type="InterPro" id="IPR036097">
    <property type="entry name" value="HisK_dim/P_sf"/>
</dbReference>
<dbReference type="Gene3D" id="1.20.120.160">
    <property type="entry name" value="HPT domain"/>
    <property type="match status" value="1"/>
</dbReference>
<evidence type="ECO:0000256" key="5">
    <source>
        <dbReference type="ARBA" id="ARBA00018672"/>
    </source>
</evidence>
<keyword evidence="13" id="KW-0902">Two-component regulatory system</keyword>
<dbReference type="Proteomes" id="UP000184301">
    <property type="component" value="Unassembled WGS sequence"/>
</dbReference>
<dbReference type="InterPro" id="IPR036890">
    <property type="entry name" value="HATPase_C_sf"/>
</dbReference>
<evidence type="ECO:0000256" key="2">
    <source>
        <dbReference type="ARBA" id="ARBA00004651"/>
    </source>
</evidence>
<dbReference type="InterPro" id="IPR036641">
    <property type="entry name" value="HPT_dom_sf"/>
</dbReference>
<dbReference type="SMART" id="SM00387">
    <property type="entry name" value="HATPase_c"/>
    <property type="match status" value="1"/>
</dbReference>
<dbReference type="PRINTS" id="PR00344">
    <property type="entry name" value="BCTRLSENSOR"/>
</dbReference>
<keyword evidence="11" id="KW-0067">ATP-binding</keyword>
<dbReference type="GO" id="GO:0005886">
    <property type="term" value="C:plasma membrane"/>
    <property type="evidence" value="ECO:0007669"/>
    <property type="project" value="UniProtKB-SubCell"/>
</dbReference>
<evidence type="ECO:0000256" key="7">
    <source>
        <dbReference type="ARBA" id="ARBA00022553"/>
    </source>
</evidence>
<evidence type="ECO:0000256" key="12">
    <source>
        <dbReference type="ARBA" id="ARBA00022989"/>
    </source>
</evidence>
<keyword evidence="14 18" id="KW-0472">Membrane</keyword>
<dbReference type="Gene3D" id="1.10.287.130">
    <property type="match status" value="1"/>
</dbReference>
<dbReference type="FunFam" id="3.30.565.10:FF:000010">
    <property type="entry name" value="Sensor histidine kinase RcsC"/>
    <property type="match status" value="1"/>
</dbReference>
<dbReference type="PANTHER" id="PTHR45339:SF1">
    <property type="entry name" value="HYBRID SIGNAL TRANSDUCTION HISTIDINE KINASE J"/>
    <property type="match status" value="1"/>
</dbReference>
<dbReference type="SMART" id="SM00388">
    <property type="entry name" value="HisKA"/>
    <property type="match status" value="1"/>
</dbReference>
<dbReference type="OrthoDB" id="9813048at2"/>
<evidence type="ECO:0000313" key="22">
    <source>
        <dbReference type="Proteomes" id="UP000184301"/>
    </source>
</evidence>
<evidence type="ECO:0000256" key="14">
    <source>
        <dbReference type="ARBA" id="ARBA00023136"/>
    </source>
</evidence>
<dbReference type="GO" id="GO:0005524">
    <property type="term" value="F:ATP binding"/>
    <property type="evidence" value="ECO:0007669"/>
    <property type="project" value="UniProtKB-KW"/>
</dbReference>
<dbReference type="InterPro" id="IPR004358">
    <property type="entry name" value="Sig_transdc_His_kin-like_C"/>
</dbReference>
<dbReference type="PROSITE" id="PS50109">
    <property type="entry name" value="HIS_KIN"/>
    <property type="match status" value="1"/>
</dbReference>
<dbReference type="CDD" id="cd16922">
    <property type="entry name" value="HATPase_EvgS-ArcB-TorS-like"/>
    <property type="match status" value="1"/>
</dbReference>
<dbReference type="Gene3D" id="3.40.50.2300">
    <property type="match status" value="1"/>
</dbReference>
<evidence type="ECO:0000256" key="10">
    <source>
        <dbReference type="ARBA" id="ARBA00022777"/>
    </source>
</evidence>
<evidence type="ECO:0000256" key="4">
    <source>
        <dbReference type="ARBA" id="ARBA00012438"/>
    </source>
</evidence>
<dbReference type="STRING" id="1121950.SAMN02745243_00787"/>
<organism evidence="21 22">
    <name type="scientific">Hespellia stercorisuis DSM 15480</name>
    <dbReference type="NCBI Taxonomy" id="1121950"/>
    <lineage>
        <taxon>Bacteria</taxon>
        <taxon>Bacillati</taxon>
        <taxon>Bacillota</taxon>
        <taxon>Clostridia</taxon>
        <taxon>Lachnospirales</taxon>
        <taxon>Lachnospiraceae</taxon>
        <taxon>Hespellia</taxon>
    </lineage>
</organism>
<feature type="domain" description="Histidine kinase" evidence="19">
    <location>
        <begin position="344"/>
        <end position="568"/>
    </location>
</feature>
<dbReference type="InterPro" id="IPR001789">
    <property type="entry name" value="Sig_transdc_resp-reg_receiver"/>
</dbReference>
<evidence type="ECO:0000256" key="16">
    <source>
        <dbReference type="ARBA" id="ARBA00074306"/>
    </source>
</evidence>
<sequence length="916" mass="105117">MEPLKSRLQSSRYIWILSMIIFAGVAMSMIFSTCYMNTSITQEEDAQTRRNQYREQGETLADASDYLTAEVRYYAVTGQMEHFYNYWYEIYESRQRETAIENFESTNPPQEEKALLETAKEYSDLLVETEMYSMKMVLTAMNVSKEDYPQDENMRAYIEKVMAYEWPEETAGLSPEEMREKAIAILYDENYEAYKAEIMTPIEEFQSTMNNRLDGEVESRKRNTKIATAIQIILAVISIGAIGFILSLMNSLYVIPLKKYTQEIKDADYLRETGESDDGALQILDAKIVPFGAKELVLFAESFNHLIDCFFQELCQRKNAQESMRRARNEAELANQAKSIFLAQMTHELRTPLNAVDGYTYMLERSNLNAEQKKYVRNIRYSSGGLLELINQILDFSKIESGRFELEQIDFELRKIEKEIRGVMENQAEKKGLYLHMELDDAIPEVLVGDPLRIRQLLLNLIGNAVKFTESGGITVRMILETQKKAECTLRFDVIDTGIGVSKDSREIIFQPFMQSDSSVTRKYGGTGLGLPICSQIIALAGTQNHRLHLRSEEGKGSDFYFRMDFPISSKERLKKTAIAITEIDLSGKKLLVVDDNDVNIQVETEMIQMCHAKVRAAASGERAIQILQNETDIDLILMDIRMPDMDGYETTQRIRRIPGYKEIPILALTADAMPAVREKASQAGMNDCLLKPIRQSQLFARLSHYLLGVDQQSMEEDTDANVLFDQEHCLRQLGGNRQAMAAIVESFLSLHRSDEEILKNYLEQGCYKEAEILVHTLKGVTGNLSCMPLSRSCGKLQKELLEKKYEEWQHFVSLWQPTLQVLDTYLLSQAEAPQQKKQMHSVTKMQAESNKRELVANIIALCNQYDTEAITMAERELEYLRKYLTKEQAANLKRCCLQYDFEGMKECLIELAERS</sequence>
<evidence type="ECO:0000256" key="8">
    <source>
        <dbReference type="ARBA" id="ARBA00022692"/>
    </source>
</evidence>
<comment type="catalytic activity">
    <reaction evidence="1">
        <text>ATP + protein L-histidine = ADP + protein N-phospho-L-histidine.</text>
        <dbReference type="EC" id="2.7.13.3"/>
    </reaction>
</comment>
<evidence type="ECO:0000259" key="19">
    <source>
        <dbReference type="PROSITE" id="PS50109"/>
    </source>
</evidence>
<dbReference type="Pfam" id="PF02518">
    <property type="entry name" value="HATPase_c"/>
    <property type="match status" value="1"/>
</dbReference>